<evidence type="ECO:0000256" key="1">
    <source>
        <dbReference type="SAM" id="Phobius"/>
    </source>
</evidence>
<keyword evidence="1" id="KW-0472">Membrane</keyword>
<keyword evidence="1" id="KW-0812">Transmembrane</keyword>
<keyword evidence="3" id="KW-1185">Reference proteome</keyword>
<feature type="transmembrane region" description="Helical" evidence="1">
    <location>
        <begin position="34"/>
        <end position="53"/>
    </location>
</feature>
<name>A0A4R3N8R5_9GAMM</name>
<protein>
    <submittedName>
        <fullName evidence="2">Uncharacterized protein DUF2568</fullName>
    </submittedName>
</protein>
<dbReference type="Pfam" id="PF10823">
    <property type="entry name" value="DUF2568"/>
    <property type="match status" value="1"/>
</dbReference>
<dbReference type="InterPro" id="IPR021214">
    <property type="entry name" value="DUF2568"/>
</dbReference>
<feature type="transmembrane region" description="Helical" evidence="1">
    <location>
        <begin position="65"/>
        <end position="82"/>
    </location>
</feature>
<reference evidence="2 3" key="1">
    <citation type="submission" date="2019-03" db="EMBL/GenBank/DDBJ databases">
        <title>Genomic Encyclopedia of Type Strains, Phase IV (KMG-IV): sequencing the most valuable type-strain genomes for metagenomic binning, comparative biology and taxonomic classification.</title>
        <authorList>
            <person name="Goeker M."/>
        </authorList>
    </citation>
    <scope>NUCLEOTIDE SEQUENCE [LARGE SCALE GENOMIC DNA]</scope>
    <source>
        <strain evidence="2 3">DSM 13605</strain>
    </source>
</reference>
<accession>A0A4R3N8R5</accession>
<dbReference type="EMBL" id="SMAP01000002">
    <property type="protein sequence ID" value="TCT25155.1"/>
    <property type="molecule type" value="Genomic_DNA"/>
</dbReference>
<dbReference type="Proteomes" id="UP000295414">
    <property type="component" value="Unassembled WGS sequence"/>
</dbReference>
<proteinExistence type="predicted"/>
<comment type="caution">
    <text evidence="2">The sequence shown here is derived from an EMBL/GenBank/DDBJ whole genome shotgun (WGS) entry which is preliminary data.</text>
</comment>
<gene>
    <name evidence="2" type="ORF">EDC34_10242</name>
</gene>
<evidence type="ECO:0000313" key="3">
    <source>
        <dbReference type="Proteomes" id="UP000295414"/>
    </source>
</evidence>
<evidence type="ECO:0000313" key="2">
    <source>
        <dbReference type="EMBL" id="TCT25155.1"/>
    </source>
</evidence>
<keyword evidence="1" id="KW-1133">Transmembrane helix</keyword>
<organism evidence="2 3">
    <name type="scientific">Thermomonas haemolytica</name>
    <dbReference type="NCBI Taxonomy" id="141949"/>
    <lineage>
        <taxon>Bacteria</taxon>
        <taxon>Pseudomonadati</taxon>
        <taxon>Pseudomonadota</taxon>
        <taxon>Gammaproteobacteria</taxon>
        <taxon>Lysobacterales</taxon>
        <taxon>Lysobacteraceae</taxon>
        <taxon>Thermomonas</taxon>
    </lineage>
</organism>
<sequence>MHPVNLALRFLLELAALAALAVWGLRTGPNPPAAVALAVLAPLAGGLLWALCVSPKARWPLPPPVRLGIELGLFALAVLALRQAGAPALGGMLAAAVALHQGWRVLGRRRHG</sequence>
<dbReference type="AlphaFoldDB" id="A0A4R3N8R5"/>
<dbReference type="RefSeq" id="WP_162797674.1">
    <property type="nucleotide sequence ID" value="NZ_MSZW01000002.1"/>
</dbReference>